<name>A0A3P7LWG0_STRVU</name>
<reference evidence="2 3" key="1">
    <citation type="submission" date="2018-11" db="EMBL/GenBank/DDBJ databases">
        <authorList>
            <consortium name="Pathogen Informatics"/>
        </authorList>
    </citation>
    <scope>NUCLEOTIDE SEQUENCE [LARGE SCALE GENOMIC DNA]</scope>
</reference>
<feature type="non-terminal residue" evidence="2">
    <location>
        <position position="52"/>
    </location>
</feature>
<protein>
    <submittedName>
        <fullName evidence="2">Uncharacterized protein</fullName>
    </submittedName>
</protein>
<gene>
    <name evidence="2" type="ORF">SVUK_LOCUS18426</name>
</gene>
<evidence type="ECO:0000256" key="1">
    <source>
        <dbReference type="SAM" id="MobiDB-lite"/>
    </source>
</evidence>
<keyword evidence="3" id="KW-1185">Reference proteome</keyword>
<organism evidence="2 3">
    <name type="scientific">Strongylus vulgaris</name>
    <name type="common">Blood worm</name>
    <dbReference type="NCBI Taxonomy" id="40348"/>
    <lineage>
        <taxon>Eukaryota</taxon>
        <taxon>Metazoa</taxon>
        <taxon>Ecdysozoa</taxon>
        <taxon>Nematoda</taxon>
        <taxon>Chromadorea</taxon>
        <taxon>Rhabditida</taxon>
        <taxon>Rhabditina</taxon>
        <taxon>Rhabditomorpha</taxon>
        <taxon>Strongyloidea</taxon>
        <taxon>Strongylidae</taxon>
        <taxon>Strongylus</taxon>
    </lineage>
</organism>
<dbReference type="EMBL" id="UYYB01123024">
    <property type="protein sequence ID" value="VDM83428.1"/>
    <property type="molecule type" value="Genomic_DNA"/>
</dbReference>
<feature type="region of interest" description="Disordered" evidence="1">
    <location>
        <begin position="29"/>
        <end position="52"/>
    </location>
</feature>
<dbReference type="AlphaFoldDB" id="A0A3P7LWG0"/>
<accession>A0A3P7LWG0</accession>
<dbReference type="Proteomes" id="UP000270094">
    <property type="component" value="Unassembled WGS sequence"/>
</dbReference>
<evidence type="ECO:0000313" key="2">
    <source>
        <dbReference type="EMBL" id="VDM83428.1"/>
    </source>
</evidence>
<sequence>MTAAHHVIRIEGSGCHSHLAAPIPTLPPDFAEPSFPRPGDLGGPLVIFNETD</sequence>
<evidence type="ECO:0000313" key="3">
    <source>
        <dbReference type="Proteomes" id="UP000270094"/>
    </source>
</evidence>
<proteinExistence type="predicted"/>